<accession>A0A8S5NNQ3</accession>
<proteinExistence type="predicted"/>
<evidence type="ECO:0000313" key="1">
    <source>
        <dbReference type="EMBL" id="DAD95996.1"/>
    </source>
</evidence>
<sequence length="65" mass="7404">MLFCEKEDCKFRSKTKCKNFTIGGKPAYKCKANHTLISFYADGSSDTFIPADNTCTCLTYCKREE</sequence>
<organism evidence="1">
    <name type="scientific">Myoviridae sp. ctSGm32</name>
    <dbReference type="NCBI Taxonomy" id="2826653"/>
    <lineage>
        <taxon>Viruses</taxon>
        <taxon>Duplodnaviria</taxon>
        <taxon>Heunggongvirae</taxon>
        <taxon>Uroviricota</taxon>
        <taxon>Caudoviricetes</taxon>
    </lineage>
</organism>
<reference evidence="1" key="1">
    <citation type="journal article" date="2021" name="Proc. Natl. Acad. Sci. U.S.A.">
        <title>A Catalog of Tens of Thousands of Viruses from Human Metagenomes Reveals Hidden Associations with Chronic Diseases.</title>
        <authorList>
            <person name="Tisza M.J."/>
            <person name="Buck C.B."/>
        </authorList>
    </citation>
    <scope>NUCLEOTIDE SEQUENCE</scope>
    <source>
        <strain evidence="1">CtSGm32</strain>
    </source>
</reference>
<dbReference type="EMBL" id="BK015207">
    <property type="protein sequence ID" value="DAD95996.1"/>
    <property type="molecule type" value="Genomic_DNA"/>
</dbReference>
<protein>
    <submittedName>
        <fullName evidence="1">Uncharacterized protein</fullName>
    </submittedName>
</protein>
<name>A0A8S5NNQ3_9CAUD</name>